<sequence length="56" mass="6012">MPAAPVADLRRSIDDSLEPLLDGLVGDERNVVLTLARMVVTLETGAIVSKDVPPER</sequence>
<keyword evidence="4" id="KW-1185">Reference proteome</keyword>
<dbReference type="EMBL" id="JAUSVB010000003">
    <property type="protein sequence ID" value="MDQ0373940.1"/>
    <property type="molecule type" value="Genomic_DNA"/>
</dbReference>
<evidence type="ECO:0000313" key="3">
    <source>
        <dbReference type="EMBL" id="MDQ0373940.1"/>
    </source>
</evidence>
<evidence type="ECO:0000313" key="4">
    <source>
        <dbReference type="Proteomes" id="UP001239626"/>
    </source>
</evidence>
<name>A0ABU0EF90_9CELL</name>
<gene>
    <name evidence="3" type="ORF">J2X26_002261</name>
</gene>
<proteinExistence type="predicted"/>
<reference evidence="3 4" key="1">
    <citation type="submission" date="2023-07" db="EMBL/GenBank/DDBJ databases">
        <title>Sorghum-associated microbial communities from plants grown in Nebraska, USA.</title>
        <authorList>
            <person name="Schachtman D."/>
        </authorList>
    </citation>
    <scope>NUCLEOTIDE SEQUENCE [LARGE SCALE GENOMIC DNA]</scope>
    <source>
        <strain evidence="3 4">BE332</strain>
    </source>
</reference>
<dbReference type="Proteomes" id="UP001239626">
    <property type="component" value="Unassembled WGS sequence"/>
</dbReference>
<dbReference type="Pfam" id="PF13427">
    <property type="entry name" value="AadA_C"/>
    <property type="match status" value="1"/>
</dbReference>
<dbReference type="InterPro" id="IPR025184">
    <property type="entry name" value="AadA_C"/>
</dbReference>
<protein>
    <recommendedName>
        <fullName evidence="2">Adenylyltransferase AadA C-terminal domain-containing protein</fullName>
    </recommendedName>
</protein>
<evidence type="ECO:0000256" key="1">
    <source>
        <dbReference type="ARBA" id="ARBA00022679"/>
    </source>
</evidence>
<comment type="caution">
    <text evidence="3">The sequence shown here is derived from an EMBL/GenBank/DDBJ whole genome shotgun (WGS) entry which is preliminary data.</text>
</comment>
<keyword evidence="1" id="KW-0808">Transferase</keyword>
<feature type="domain" description="Adenylyltransferase AadA C-terminal" evidence="2">
    <location>
        <begin position="3"/>
        <end position="52"/>
    </location>
</feature>
<organism evidence="3 4">
    <name type="scientific">Cellulomonas humilata</name>
    <dbReference type="NCBI Taxonomy" id="144055"/>
    <lineage>
        <taxon>Bacteria</taxon>
        <taxon>Bacillati</taxon>
        <taxon>Actinomycetota</taxon>
        <taxon>Actinomycetes</taxon>
        <taxon>Micrococcales</taxon>
        <taxon>Cellulomonadaceae</taxon>
        <taxon>Cellulomonas</taxon>
    </lineage>
</organism>
<evidence type="ECO:0000259" key="2">
    <source>
        <dbReference type="Pfam" id="PF13427"/>
    </source>
</evidence>
<dbReference type="RefSeq" id="WP_307492314.1">
    <property type="nucleotide sequence ID" value="NZ_JAUSVB010000003.1"/>
</dbReference>
<accession>A0ABU0EF90</accession>